<evidence type="ECO:0000256" key="4">
    <source>
        <dbReference type="SAM" id="SignalP"/>
    </source>
</evidence>
<keyword evidence="4" id="KW-0732">Signal</keyword>
<dbReference type="Gene3D" id="3.40.50.300">
    <property type="entry name" value="P-loop containing nucleotide triphosphate hydrolases"/>
    <property type="match status" value="1"/>
</dbReference>
<feature type="domain" description="Zeta toxin" evidence="5">
    <location>
        <begin position="207"/>
        <end position="371"/>
    </location>
</feature>
<dbReference type="AlphaFoldDB" id="A0ABD3R8Z6"/>
<feature type="chain" id="PRO_5044770823" description="Zeta toxin domain-containing protein" evidence="4">
    <location>
        <begin position="17"/>
        <end position="432"/>
    </location>
</feature>
<gene>
    <name evidence="6" type="ORF">ACHAXA_007770</name>
</gene>
<organism evidence="6 7">
    <name type="scientific">Cyclostephanos tholiformis</name>
    <dbReference type="NCBI Taxonomy" id="382380"/>
    <lineage>
        <taxon>Eukaryota</taxon>
        <taxon>Sar</taxon>
        <taxon>Stramenopiles</taxon>
        <taxon>Ochrophyta</taxon>
        <taxon>Bacillariophyta</taxon>
        <taxon>Coscinodiscophyceae</taxon>
        <taxon>Thalassiosirophycidae</taxon>
        <taxon>Stephanodiscales</taxon>
        <taxon>Stephanodiscaceae</taxon>
        <taxon>Cyclostephanos</taxon>
    </lineage>
</organism>
<feature type="compositionally biased region" description="Acidic residues" evidence="3">
    <location>
        <begin position="60"/>
        <end position="76"/>
    </location>
</feature>
<protein>
    <recommendedName>
        <fullName evidence="5">Zeta toxin domain-containing protein</fullName>
    </recommendedName>
</protein>
<reference evidence="6 7" key="1">
    <citation type="submission" date="2024-10" db="EMBL/GenBank/DDBJ databases">
        <title>Updated reference genomes for cyclostephanoid diatoms.</title>
        <authorList>
            <person name="Roberts W.R."/>
            <person name="Alverson A.J."/>
        </authorList>
    </citation>
    <scope>NUCLEOTIDE SEQUENCE [LARGE SCALE GENOMIC DNA]</scope>
    <source>
        <strain evidence="6 7">AJA228-03</strain>
    </source>
</reference>
<keyword evidence="7" id="KW-1185">Reference proteome</keyword>
<name>A0ABD3R8Z6_9STRA</name>
<feature type="region of interest" description="Disordered" evidence="3">
    <location>
        <begin position="28"/>
        <end position="91"/>
    </location>
</feature>
<keyword evidence="1" id="KW-0547">Nucleotide-binding</keyword>
<evidence type="ECO:0000256" key="2">
    <source>
        <dbReference type="ARBA" id="ARBA00022840"/>
    </source>
</evidence>
<dbReference type="Pfam" id="PF06414">
    <property type="entry name" value="Zeta_toxin"/>
    <property type="match status" value="1"/>
</dbReference>
<evidence type="ECO:0000256" key="3">
    <source>
        <dbReference type="SAM" id="MobiDB-lite"/>
    </source>
</evidence>
<feature type="signal peptide" evidence="4">
    <location>
        <begin position="1"/>
        <end position="16"/>
    </location>
</feature>
<comment type="caution">
    <text evidence="6">The sequence shown here is derived from an EMBL/GenBank/DDBJ whole genome shotgun (WGS) entry which is preliminary data.</text>
</comment>
<sequence length="432" mass="48110">MPLLSIVFCLGGLVAAAALLLHREEGGGTTTTMMEPSEFDATTTSPHCRRSRQRRRGTNDDDDDDDDDYEKGEDNESTSAQSPPEAYRPFSRLPSASAMSYGGRHSIFAFAIENEGIMGSRSRRTTMDEEGGIGGGEASFFDVNLSTQENYKSDDGEFYGEFRMIRADLDGEYHGNYSRARQEFQDKIVRKMLDGTTITDETNGSVCTTPTEPWIVFTAGVMGAGKSHTMKQLSARSLFPLEAYVVVDPDEIRSHFPEYHLYAQSNPRRAGELTHREAGYVTEIVTAAALRNGHNVLVDGSLRDYEWYREYFARLRAEYGALRIAILHIIAPREAVFERAAHRARRTGRVVPLETLESSLEQVPISVKKLAPLADFFCELDNSVDGCSGGVDIRMMTEGITWDSFRDNWAQTCPWVPSSSSSSSEAKMMGKM</sequence>
<dbReference type="SUPFAM" id="SSF52540">
    <property type="entry name" value="P-loop containing nucleoside triphosphate hydrolases"/>
    <property type="match status" value="1"/>
</dbReference>
<dbReference type="Proteomes" id="UP001530377">
    <property type="component" value="Unassembled WGS sequence"/>
</dbReference>
<feature type="compositionally biased region" description="Basic residues" evidence="3">
    <location>
        <begin position="47"/>
        <end position="56"/>
    </location>
</feature>
<evidence type="ECO:0000256" key="1">
    <source>
        <dbReference type="ARBA" id="ARBA00022741"/>
    </source>
</evidence>
<accession>A0ABD3R8Z6</accession>
<proteinExistence type="predicted"/>
<dbReference type="EMBL" id="JALLPB020000403">
    <property type="protein sequence ID" value="KAL3809470.1"/>
    <property type="molecule type" value="Genomic_DNA"/>
</dbReference>
<dbReference type="GO" id="GO:0005524">
    <property type="term" value="F:ATP binding"/>
    <property type="evidence" value="ECO:0007669"/>
    <property type="project" value="UniProtKB-KW"/>
</dbReference>
<keyword evidence="2" id="KW-0067">ATP-binding</keyword>
<evidence type="ECO:0000313" key="7">
    <source>
        <dbReference type="Proteomes" id="UP001530377"/>
    </source>
</evidence>
<dbReference type="InterPro" id="IPR010488">
    <property type="entry name" value="Zeta_toxin_domain"/>
</dbReference>
<dbReference type="InterPro" id="IPR027417">
    <property type="entry name" value="P-loop_NTPase"/>
</dbReference>
<evidence type="ECO:0000259" key="5">
    <source>
        <dbReference type="Pfam" id="PF06414"/>
    </source>
</evidence>
<evidence type="ECO:0000313" key="6">
    <source>
        <dbReference type="EMBL" id="KAL3809470.1"/>
    </source>
</evidence>